<sequence>MVALAASAVRYGTANGEWNVTVAPPSREAIMARQRSCKRAAGVVTTKLSIGAEGSPGVIPEGPSRSSYFSPCARS</sequence>
<gene>
    <name evidence="2" type="ORF">PsYK624_137180</name>
</gene>
<dbReference type="Proteomes" id="UP000703269">
    <property type="component" value="Unassembled WGS sequence"/>
</dbReference>
<organism evidence="2 3">
    <name type="scientific">Phanerochaete sordida</name>
    <dbReference type="NCBI Taxonomy" id="48140"/>
    <lineage>
        <taxon>Eukaryota</taxon>
        <taxon>Fungi</taxon>
        <taxon>Dikarya</taxon>
        <taxon>Basidiomycota</taxon>
        <taxon>Agaricomycotina</taxon>
        <taxon>Agaricomycetes</taxon>
        <taxon>Polyporales</taxon>
        <taxon>Phanerochaetaceae</taxon>
        <taxon>Phanerochaete</taxon>
    </lineage>
</organism>
<evidence type="ECO:0000256" key="1">
    <source>
        <dbReference type="SAM" id="MobiDB-lite"/>
    </source>
</evidence>
<name>A0A9P3LKQ7_9APHY</name>
<evidence type="ECO:0000313" key="2">
    <source>
        <dbReference type="EMBL" id="GJE97497.1"/>
    </source>
</evidence>
<dbReference type="AlphaFoldDB" id="A0A9P3LKQ7"/>
<comment type="caution">
    <text evidence="2">The sequence shown here is derived from an EMBL/GenBank/DDBJ whole genome shotgun (WGS) entry which is preliminary data.</text>
</comment>
<accession>A0A9P3LKQ7</accession>
<reference evidence="2 3" key="1">
    <citation type="submission" date="2021-08" db="EMBL/GenBank/DDBJ databases">
        <title>Draft Genome Sequence of Phanerochaete sordida strain YK-624.</title>
        <authorList>
            <person name="Mori T."/>
            <person name="Dohra H."/>
            <person name="Suzuki T."/>
            <person name="Kawagishi H."/>
            <person name="Hirai H."/>
        </authorList>
    </citation>
    <scope>NUCLEOTIDE SEQUENCE [LARGE SCALE GENOMIC DNA]</scope>
    <source>
        <strain evidence="2 3">YK-624</strain>
    </source>
</reference>
<protein>
    <submittedName>
        <fullName evidence="2">FAD-binding domain-containing protein</fullName>
    </submittedName>
</protein>
<evidence type="ECO:0000313" key="3">
    <source>
        <dbReference type="Proteomes" id="UP000703269"/>
    </source>
</evidence>
<proteinExistence type="predicted"/>
<keyword evidence="3" id="KW-1185">Reference proteome</keyword>
<dbReference type="EMBL" id="BPQB01000072">
    <property type="protein sequence ID" value="GJE97497.1"/>
    <property type="molecule type" value="Genomic_DNA"/>
</dbReference>
<feature type="region of interest" description="Disordered" evidence="1">
    <location>
        <begin position="52"/>
        <end position="75"/>
    </location>
</feature>